<sequence length="238" mass="26456">MHLTIVEVMIAKLRTLFSSYGLPKLICQGSTSTYLQHKVNDYLFAYRNITSSTTSTTPVELFLGWKPLLKPSLNFKMQTKQMDKQLESFSTCAALRQFAKGDNDWVHMVKGEKLNWVPGQVKDRVSAVTYQVYTQGRIRLCHADHIKERHPLHSGGIQWRPDGAADTHRDYSADSEASGMSPLTSRRWIWSNAAVLTQLAAGSVEHQQHLGSGEPGVCTPPLGAQLAVEEVLTMGSEG</sequence>
<accession>A0ABQ9I8I0</accession>
<proteinExistence type="predicted"/>
<name>A0ABQ9I8I0_9NEOP</name>
<dbReference type="EMBL" id="JARBHB010000002">
    <property type="protein sequence ID" value="KAJ8892946.1"/>
    <property type="molecule type" value="Genomic_DNA"/>
</dbReference>
<gene>
    <name evidence="2" type="ORF">PR048_005527</name>
</gene>
<keyword evidence="3" id="KW-1185">Reference proteome</keyword>
<comment type="caution">
    <text evidence="2">The sequence shown here is derived from an EMBL/GenBank/DDBJ whole genome shotgun (WGS) entry which is preliminary data.</text>
</comment>
<feature type="compositionally biased region" description="Basic and acidic residues" evidence="1">
    <location>
        <begin position="163"/>
        <end position="172"/>
    </location>
</feature>
<evidence type="ECO:0000256" key="1">
    <source>
        <dbReference type="SAM" id="MobiDB-lite"/>
    </source>
</evidence>
<dbReference type="Proteomes" id="UP001159363">
    <property type="component" value="Chromosome 2"/>
</dbReference>
<protein>
    <submittedName>
        <fullName evidence="2">Uncharacterized protein</fullName>
    </submittedName>
</protein>
<organism evidence="2 3">
    <name type="scientific">Dryococelus australis</name>
    <dbReference type="NCBI Taxonomy" id="614101"/>
    <lineage>
        <taxon>Eukaryota</taxon>
        <taxon>Metazoa</taxon>
        <taxon>Ecdysozoa</taxon>
        <taxon>Arthropoda</taxon>
        <taxon>Hexapoda</taxon>
        <taxon>Insecta</taxon>
        <taxon>Pterygota</taxon>
        <taxon>Neoptera</taxon>
        <taxon>Polyneoptera</taxon>
        <taxon>Phasmatodea</taxon>
        <taxon>Verophasmatodea</taxon>
        <taxon>Anareolatae</taxon>
        <taxon>Phasmatidae</taxon>
        <taxon>Eurycanthinae</taxon>
        <taxon>Dryococelus</taxon>
    </lineage>
</organism>
<feature type="region of interest" description="Disordered" evidence="1">
    <location>
        <begin position="152"/>
        <end position="178"/>
    </location>
</feature>
<evidence type="ECO:0000313" key="2">
    <source>
        <dbReference type="EMBL" id="KAJ8892946.1"/>
    </source>
</evidence>
<evidence type="ECO:0000313" key="3">
    <source>
        <dbReference type="Proteomes" id="UP001159363"/>
    </source>
</evidence>
<reference evidence="2 3" key="1">
    <citation type="submission" date="2023-02" db="EMBL/GenBank/DDBJ databases">
        <title>LHISI_Scaffold_Assembly.</title>
        <authorList>
            <person name="Stuart O.P."/>
            <person name="Cleave R."/>
            <person name="Magrath M.J.L."/>
            <person name="Mikheyev A.S."/>
        </authorList>
    </citation>
    <scope>NUCLEOTIDE SEQUENCE [LARGE SCALE GENOMIC DNA]</scope>
    <source>
        <strain evidence="2">Daus_M_001</strain>
        <tissue evidence="2">Leg muscle</tissue>
    </source>
</reference>